<keyword evidence="5 7" id="KW-0408">Iron</keyword>
<name>A0ABR2TU25_9ROSI</name>
<keyword evidence="3 7" id="KW-0479">Metal-binding</keyword>
<keyword evidence="4 7" id="KW-0560">Oxidoreductase</keyword>
<evidence type="ECO:0000256" key="2">
    <source>
        <dbReference type="ARBA" id="ARBA00022617"/>
    </source>
</evidence>
<evidence type="ECO:0000256" key="4">
    <source>
        <dbReference type="ARBA" id="ARBA00023002"/>
    </source>
</evidence>
<dbReference type="PROSITE" id="PS00086">
    <property type="entry name" value="CYTOCHROME_P450"/>
    <property type="match status" value="1"/>
</dbReference>
<evidence type="ECO:0000256" key="5">
    <source>
        <dbReference type="ARBA" id="ARBA00023004"/>
    </source>
</evidence>
<sequence>MHRLDSSINSRNYRAFFVSSMGNLYHYFCFILIIFLTLKLLTQRKHNLPPSPLSLPFIGHFHLLRNPLYKSLAALLSKYGPILYLRLGSRRVLVLSSPSAVEECFCKNDMIFANRPPTMAGDILMYDGRSYVWAPHGPLWRNLRRVSVVEVLSSINVQKFSYIREDEVGHLVRCLFEDSAGSCKVDLKCLFGLLTMNVMLKMASGEAAARDREAEKMVFEEFKSMFFPSLGTNICDFFPVLKWIGFQGIEKGLKELYRRRDEYLQKLVDEIRLNRSRTLHAAAIKNPSLIEKLLSFQEEDPQFFSNEVIKGMALMMFIAGTETSSVTLEWAMSLLMNHPKALEKVREEIDSHVGHERLLNDSDLAKLPYLRCVVNETLRLYPPAPILVPHYSSEDCMVSGYEVPKGTLLIVNAWAIHNDPSIWDEPTKFKPERFEGSLEEQEGSKFLPFGLGRRACPGTTTGLRLVLLALGAAIQCFHWENVGSDTVDMTPGTAGPALSKAMPLMAQCSPRPDLIKLLSQF</sequence>
<keyword evidence="8" id="KW-0812">Transmembrane</keyword>
<dbReference type="InterPro" id="IPR050651">
    <property type="entry name" value="Plant_Cytochrome_P450_Monoox"/>
</dbReference>
<dbReference type="InterPro" id="IPR001128">
    <property type="entry name" value="Cyt_P450"/>
</dbReference>
<dbReference type="EMBL" id="JBBPBN010000004">
    <property type="protein sequence ID" value="KAK9040836.1"/>
    <property type="molecule type" value="Genomic_DNA"/>
</dbReference>
<evidence type="ECO:0000256" key="1">
    <source>
        <dbReference type="ARBA" id="ARBA00010617"/>
    </source>
</evidence>
<dbReference type="InterPro" id="IPR002401">
    <property type="entry name" value="Cyt_P450_E_grp-I"/>
</dbReference>
<feature type="transmembrane region" description="Helical" evidence="8">
    <location>
        <begin position="24"/>
        <end position="41"/>
    </location>
</feature>
<dbReference type="CDD" id="cd20653">
    <property type="entry name" value="CYP81"/>
    <property type="match status" value="1"/>
</dbReference>
<accession>A0ABR2TU25</accession>
<dbReference type="Gene3D" id="1.10.630.10">
    <property type="entry name" value="Cytochrome P450"/>
    <property type="match status" value="1"/>
</dbReference>
<keyword evidence="8" id="KW-1133">Transmembrane helix</keyword>
<evidence type="ECO:0000256" key="7">
    <source>
        <dbReference type="RuleBase" id="RU000461"/>
    </source>
</evidence>
<dbReference type="InterPro" id="IPR036396">
    <property type="entry name" value="Cyt_P450_sf"/>
</dbReference>
<keyword evidence="10" id="KW-1185">Reference proteome</keyword>
<dbReference type="PRINTS" id="PR00385">
    <property type="entry name" value="P450"/>
</dbReference>
<evidence type="ECO:0008006" key="11">
    <source>
        <dbReference type="Google" id="ProtNLM"/>
    </source>
</evidence>
<comment type="similarity">
    <text evidence="1 7">Belongs to the cytochrome P450 family.</text>
</comment>
<reference evidence="9 10" key="1">
    <citation type="journal article" date="2024" name="G3 (Bethesda)">
        <title>Genome assembly of Hibiscus sabdariffa L. provides insights into metabolisms of medicinal natural products.</title>
        <authorList>
            <person name="Kim T."/>
        </authorList>
    </citation>
    <scope>NUCLEOTIDE SEQUENCE [LARGE SCALE GENOMIC DNA]</scope>
    <source>
        <strain evidence="9">TK-2024</strain>
        <tissue evidence="9">Old leaves</tissue>
    </source>
</reference>
<evidence type="ECO:0000256" key="3">
    <source>
        <dbReference type="ARBA" id="ARBA00022723"/>
    </source>
</evidence>
<keyword evidence="8" id="KW-0472">Membrane</keyword>
<comment type="caution">
    <text evidence="9">The sequence shown here is derived from an EMBL/GenBank/DDBJ whole genome shotgun (WGS) entry which is preliminary data.</text>
</comment>
<dbReference type="Pfam" id="PF00067">
    <property type="entry name" value="p450"/>
    <property type="match status" value="1"/>
</dbReference>
<dbReference type="PRINTS" id="PR00463">
    <property type="entry name" value="EP450I"/>
</dbReference>
<dbReference type="Proteomes" id="UP001396334">
    <property type="component" value="Unassembled WGS sequence"/>
</dbReference>
<evidence type="ECO:0000256" key="6">
    <source>
        <dbReference type="ARBA" id="ARBA00023033"/>
    </source>
</evidence>
<dbReference type="InterPro" id="IPR017972">
    <property type="entry name" value="Cyt_P450_CS"/>
</dbReference>
<evidence type="ECO:0000256" key="8">
    <source>
        <dbReference type="SAM" id="Phobius"/>
    </source>
</evidence>
<dbReference type="PANTHER" id="PTHR47947">
    <property type="entry name" value="CYTOCHROME P450 82C3-RELATED"/>
    <property type="match status" value="1"/>
</dbReference>
<organism evidence="9 10">
    <name type="scientific">Hibiscus sabdariffa</name>
    <name type="common">roselle</name>
    <dbReference type="NCBI Taxonomy" id="183260"/>
    <lineage>
        <taxon>Eukaryota</taxon>
        <taxon>Viridiplantae</taxon>
        <taxon>Streptophyta</taxon>
        <taxon>Embryophyta</taxon>
        <taxon>Tracheophyta</taxon>
        <taxon>Spermatophyta</taxon>
        <taxon>Magnoliopsida</taxon>
        <taxon>eudicotyledons</taxon>
        <taxon>Gunneridae</taxon>
        <taxon>Pentapetalae</taxon>
        <taxon>rosids</taxon>
        <taxon>malvids</taxon>
        <taxon>Malvales</taxon>
        <taxon>Malvaceae</taxon>
        <taxon>Malvoideae</taxon>
        <taxon>Hibiscus</taxon>
    </lineage>
</organism>
<gene>
    <name evidence="9" type="ORF">V6N11_015973</name>
</gene>
<protein>
    <recommendedName>
        <fullName evidence="11">Cytochrome P450</fullName>
    </recommendedName>
</protein>
<keyword evidence="6 7" id="KW-0503">Monooxygenase</keyword>
<evidence type="ECO:0000313" key="10">
    <source>
        <dbReference type="Proteomes" id="UP001396334"/>
    </source>
</evidence>
<dbReference type="PANTHER" id="PTHR47947:SF13">
    <property type="entry name" value="CYTOCHROME P450, FAMILY 81, SUBFAMILY K, POLYPEPTIDE 1-RELATED"/>
    <property type="match status" value="1"/>
</dbReference>
<proteinExistence type="inferred from homology"/>
<evidence type="ECO:0000313" key="9">
    <source>
        <dbReference type="EMBL" id="KAK9040836.1"/>
    </source>
</evidence>
<dbReference type="SUPFAM" id="SSF48264">
    <property type="entry name" value="Cytochrome P450"/>
    <property type="match status" value="1"/>
</dbReference>
<keyword evidence="2 7" id="KW-0349">Heme</keyword>